<comment type="similarity">
    <text evidence="4">Belongs to the protein kinase superfamily.</text>
</comment>
<feature type="domain" description="Protein kinase" evidence="5">
    <location>
        <begin position="15"/>
        <end position="272"/>
    </location>
</feature>
<dbReference type="PROSITE" id="PS00108">
    <property type="entry name" value="PROTEIN_KINASE_ST"/>
    <property type="match status" value="1"/>
</dbReference>
<dbReference type="Proteomes" id="UP001439008">
    <property type="component" value="Unassembled WGS sequence"/>
</dbReference>
<feature type="non-terminal residue" evidence="6">
    <location>
        <position position="273"/>
    </location>
</feature>
<keyword evidence="7" id="KW-1185">Reference proteome</keyword>
<dbReference type="EMBL" id="JBDODL010002192">
    <property type="protein sequence ID" value="MES1922081.1"/>
    <property type="molecule type" value="Genomic_DNA"/>
</dbReference>
<reference evidence="6 7" key="1">
    <citation type="journal article" date="2024" name="BMC Biol.">
        <title>Comparative genomics of Ascetosporea gives new insight into the evolutionary basis for animal parasitism in Rhizaria.</title>
        <authorList>
            <person name="Hiltunen Thoren M."/>
            <person name="Onut-Brannstrom I."/>
            <person name="Alfjorden A."/>
            <person name="Peckova H."/>
            <person name="Swords F."/>
            <person name="Hooper C."/>
            <person name="Holzer A.S."/>
            <person name="Bass D."/>
            <person name="Burki F."/>
        </authorList>
    </citation>
    <scope>NUCLEOTIDE SEQUENCE [LARGE SCALE GENOMIC DNA]</scope>
    <source>
        <strain evidence="6">20-A016</strain>
    </source>
</reference>
<keyword evidence="4" id="KW-0723">Serine/threonine-protein kinase</keyword>
<dbReference type="InterPro" id="IPR011009">
    <property type="entry name" value="Kinase-like_dom_sf"/>
</dbReference>
<feature type="binding site" evidence="3">
    <location>
        <position position="44"/>
    </location>
    <ligand>
        <name>ATP</name>
        <dbReference type="ChEBI" id="CHEBI:30616"/>
    </ligand>
</feature>
<evidence type="ECO:0000256" key="3">
    <source>
        <dbReference type="PROSITE-ProRule" id="PRU10141"/>
    </source>
</evidence>
<evidence type="ECO:0000256" key="1">
    <source>
        <dbReference type="ARBA" id="ARBA00022741"/>
    </source>
</evidence>
<dbReference type="Gene3D" id="1.10.510.10">
    <property type="entry name" value="Transferase(Phosphotransferase) domain 1"/>
    <property type="match status" value="1"/>
</dbReference>
<dbReference type="InterPro" id="IPR008271">
    <property type="entry name" value="Ser/Thr_kinase_AS"/>
</dbReference>
<organism evidence="6 7">
    <name type="scientific">Bonamia ostreae</name>
    <dbReference type="NCBI Taxonomy" id="126728"/>
    <lineage>
        <taxon>Eukaryota</taxon>
        <taxon>Sar</taxon>
        <taxon>Rhizaria</taxon>
        <taxon>Endomyxa</taxon>
        <taxon>Ascetosporea</taxon>
        <taxon>Haplosporida</taxon>
        <taxon>Bonamia</taxon>
    </lineage>
</organism>
<keyword evidence="2 3" id="KW-0067">ATP-binding</keyword>
<evidence type="ECO:0000313" key="7">
    <source>
        <dbReference type="Proteomes" id="UP001439008"/>
    </source>
</evidence>
<accession>A0ABV2AQY3</accession>
<dbReference type="CDD" id="cd05117">
    <property type="entry name" value="STKc_CAMK"/>
    <property type="match status" value="1"/>
</dbReference>
<protein>
    <recommendedName>
        <fullName evidence="5">Protein kinase domain-containing protein</fullName>
    </recommendedName>
</protein>
<evidence type="ECO:0000259" key="5">
    <source>
        <dbReference type="PROSITE" id="PS50011"/>
    </source>
</evidence>
<proteinExistence type="inferred from homology"/>
<dbReference type="Gene3D" id="3.30.200.20">
    <property type="entry name" value="Phosphorylase Kinase, domain 1"/>
    <property type="match status" value="1"/>
</dbReference>
<keyword evidence="4" id="KW-0808">Transferase</keyword>
<keyword evidence="4" id="KW-0418">Kinase</keyword>
<dbReference type="Pfam" id="PF00069">
    <property type="entry name" value="Pkinase"/>
    <property type="match status" value="1"/>
</dbReference>
<evidence type="ECO:0000256" key="4">
    <source>
        <dbReference type="RuleBase" id="RU000304"/>
    </source>
</evidence>
<dbReference type="InterPro" id="IPR000719">
    <property type="entry name" value="Prot_kinase_dom"/>
</dbReference>
<dbReference type="SUPFAM" id="SSF56112">
    <property type="entry name" value="Protein kinase-like (PK-like)"/>
    <property type="match status" value="1"/>
</dbReference>
<evidence type="ECO:0000313" key="6">
    <source>
        <dbReference type="EMBL" id="MES1922081.1"/>
    </source>
</evidence>
<comment type="caution">
    <text evidence="6">The sequence shown here is derived from an EMBL/GenBank/DDBJ whole genome shotgun (WGS) entry which is preliminary data.</text>
</comment>
<evidence type="ECO:0000256" key="2">
    <source>
        <dbReference type="ARBA" id="ARBA00022840"/>
    </source>
</evidence>
<dbReference type="PROSITE" id="PS00107">
    <property type="entry name" value="PROTEIN_KINASE_ATP"/>
    <property type="match status" value="1"/>
</dbReference>
<sequence>MLKIASEFKNFYSLYTLKDVLGTGRFSSVHSCKKNTTNRDYAVKIIDRTDMTERELESLRLELSIIKLLHHPNVTQICDVFEEKNSTYIVMRLFTGGDLFERVKSKGVLEEKKAKAVMWRIFDAVRYIHSLGIAHRDLKPENILLREENDDEQVAVCDFGLSDFLGPDSFLNLPCGTLSYVAPEVLIGEGYGKEIDLWSLGVIMYVVLRGALPFSGKDRKTIMNRIKTQKLTFSSEKWATISSEAKDLITKLLQIKPENRINITDAMNHSWFQ</sequence>
<dbReference type="PIRSF" id="PIRSF000654">
    <property type="entry name" value="Integrin-linked_kinase"/>
    <property type="match status" value="1"/>
</dbReference>
<dbReference type="InterPro" id="IPR017441">
    <property type="entry name" value="Protein_kinase_ATP_BS"/>
</dbReference>
<dbReference type="PROSITE" id="PS50011">
    <property type="entry name" value="PROTEIN_KINASE_DOM"/>
    <property type="match status" value="1"/>
</dbReference>
<dbReference type="SMART" id="SM00220">
    <property type="entry name" value="S_TKc"/>
    <property type="match status" value="1"/>
</dbReference>
<dbReference type="PANTHER" id="PTHR24347">
    <property type="entry name" value="SERINE/THREONINE-PROTEIN KINASE"/>
    <property type="match status" value="1"/>
</dbReference>
<keyword evidence="1 3" id="KW-0547">Nucleotide-binding</keyword>
<name>A0ABV2AQY3_9EUKA</name>
<gene>
    <name evidence="6" type="ORF">MHBO_003599</name>
</gene>